<dbReference type="SMART" id="SM00855">
    <property type="entry name" value="PGAM"/>
    <property type="match status" value="1"/>
</dbReference>
<dbReference type="SUPFAM" id="SSF53254">
    <property type="entry name" value="Phosphoglycerate mutase-like"/>
    <property type="match status" value="1"/>
</dbReference>
<dbReference type="RefSeq" id="WP_197471783.1">
    <property type="nucleotide sequence ID" value="NZ_LUUK01000155.1"/>
</dbReference>
<dbReference type="PANTHER" id="PTHR48100">
    <property type="entry name" value="BROAD-SPECIFICITY PHOSPHATASE YOR283W-RELATED"/>
    <property type="match status" value="1"/>
</dbReference>
<evidence type="ECO:0000313" key="1">
    <source>
        <dbReference type="EMBL" id="OAI19667.1"/>
    </source>
</evidence>
<accession>A0A177NNP5</accession>
<dbReference type="CDD" id="cd07067">
    <property type="entry name" value="HP_PGM_like"/>
    <property type="match status" value="1"/>
</dbReference>
<dbReference type="PANTHER" id="PTHR48100:SF1">
    <property type="entry name" value="HISTIDINE PHOSPHATASE FAMILY PROTEIN-RELATED"/>
    <property type="match status" value="1"/>
</dbReference>
<dbReference type="GO" id="GO:0016791">
    <property type="term" value="F:phosphatase activity"/>
    <property type="evidence" value="ECO:0007669"/>
    <property type="project" value="TreeGrafter"/>
</dbReference>
<evidence type="ECO:0000313" key="2">
    <source>
        <dbReference type="Proteomes" id="UP000077628"/>
    </source>
</evidence>
<protein>
    <recommendedName>
        <fullName evidence="3">Phosphoglycerate mutase</fullName>
    </recommendedName>
</protein>
<gene>
    <name evidence="1" type="ORF">A1355_03970</name>
</gene>
<dbReference type="InterPro" id="IPR029033">
    <property type="entry name" value="His_PPase_superfam"/>
</dbReference>
<evidence type="ECO:0008006" key="3">
    <source>
        <dbReference type="Google" id="ProtNLM"/>
    </source>
</evidence>
<dbReference type="AlphaFoldDB" id="A0A177NNP5"/>
<dbReference type="Proteomes" id="UP000077628">
    <property type="component" value="Unassembled WGS sequence"/>
</dbReference>
<dbReference type="Pfam" id="PF00300">
    <property type="entry name" value="His_Phos_1"/>
    <property type="match status" value="1"/>
</dbReference>
<dbReference type="GO" id="GO:0005737">
    <property type="term" value="C:cytoplasm"/>
    <property type="evidence" value="ECO:0007669"/>
    <property type="project" value="TreeGrafter"/>
</dbReference>
<dbReference type="InterPro" id="IPR013078">
    <property type="entry name" value="His_Pase_superF_clade-1"/>
</dbReference>
<sequence>MTVEITTVDLLRHGEACGGAVYRGSRDDELTALGWQAMEARCASGDWESVVSSPLLRCRGFGEVYAARRALPFHTLQEWREIDFGAWEGRSATEIQASDPARWAAFCERPHACPPPGGEAYADFAARVGAGWRRVIDDHAGQRVLAVCHAGVIRCLFSVLLGLPVERGFAISVPHAGLTRFTCYRDGGGEFVRLEAHLA</sequence>
<dbReference type="Gene3D" id="3.40.50.1240">
    <property type="entry name" value="Phosphoglycerate mutase-like"/>
    <property type="match status" value="1"/>
</dbReference>
<keyword evidence="2" id="KW-1185">Reference proteome</keyword>
<reference evidence="2" key="1">
    <citation type="submission" date="2016-03" db="EMBL/GenBank/DDBJ databases">
        <authorList>
            <person name="Heylen K."/>
            <person name="De Vos P."/>
            <person name="Vekeman B."/>
        </authorList>
    </citation>
    <scope>NUCLEOTIDE SEQUENCE [LARGE SCALE GENOMIC DNA]</scope>
    <source>
        <strain evidence="2">R-45383</strain>
    </source>
</reference>
<proteinExistence type="predicted"/>
<dbReference type="InterPro" id="IPR050275">
    <property type="entry name" value="PGM_Phosphatase"/>
</dbReference>
<dbReference type="EMBL" id="LUUK01000155">
    <property type="protein sequence ID" value="OAI19667.1"/>
    <property type="molecule type" value="Genomic_DNA"/>
</dbReference>
<dbReference type="STRING" id="702114.A1355_03970"/>
<comment type="caution">
    <text evidence="1">The sequence shown here is derived from an EMBL/GenBank/DDBJ whole genome shotgun (WGS) entry which is preliminary data.</text>
</comment>
<organism evidence="1 2">
    <name type="scientific">Methylomonas koyamae</name>
    <dbReference type="NCBI Taxonomy" id="702114"/>
    <lineage>
        <taxon>Bacteria</taxon>
        <taxon>Pseudomonadati</taxon>
        <taxon>Pseudomonadota</taxon>
        <taxon>Gammaproteobacteria</taxon>
        <taxon>Methylococcales</taxon>
        <taxon>Methylococcaceae</taxon>
        <taxon>Methylomonas</taxon>
    </lineage>
</organism>
<name>A0A177NNP5_9GAMM</name>